<dbReference type="AlphaFoldDB" id="A0A1B6KV61"/>
<dbReference type="PANTHER" id="PTHR19964:SF95">
    <property type="entry name" value="ARC, ISOFORM A"/>
    <property type="match status" value="1"/>
</dbReference>
<dbReference type="InterPro" id="IPR036034">
    <property type="entry name" value="PDZ_sf"/>
</dbReference>
<gene>
    <name evidence="3" type="ORF">g.12690</name>
</gene>
<evidence type="ECO:0000259" key="2">
    <source>
        <dbReference type="PROSITE" id="PS50106"/>
    </source>
</evidence>
<proteinExistence type="predicted"/>
<dbReference type="Pfam" id="PF00595">
    <property type="entry name" value="PDZ"/>
    <property type="match status" value="2"/>
</dbReference>
<feature type="region of interest" description="Disordered" evidence="1">
    <location>
        <begin position="325"/>
        <end position="409"/>
    </location>
</feature>
<feature type="domain" description="PDZ" evidence="2">
    <location>
        <begin position="630"/>
        <end position="704"/>
    </location>
</feature>
<dbReference type="SMART" id="SM00228">
    <property type="entry name" value="PDZ"/>
    <property type="match status" value="2"/>
</dbReference>
<feature type="domain" description="PDZ" evidence="2">
    <location>
        <begin position="413"/>
        <end position="500"/>
    </location>
</feature>
<dbReference type="PROSITE" id="PS50106">
    <property type="entry name" value="PDZ"/>
    <property type="match status" value="2"/>
</dbReference>
<name>A0A1B6KV61_9HEMI</name>
<accession>A0A1B6KV61</accession>
<dbReference type="SUPFAM" id="SSF50156">
    <property type="entry name" value="PDZ domain-like"/>
    <property type="match status" value="2"/>
</dbReference>
<dbReference type="CDD" id="cd00136">
    <property type="entry name" value="PDZ_canonical"/>
    <property type="match status" value="1"/>
</dbReference>
<feature type="compositionally biased region" description="Low complexity" evidence="1">
    <location>
        <begin position="364"/>
        <end position="374"/>
    </location>
</feature>
<dbReference type="EMBL" id="GEBQ01024659">
    <property type="protein sequence ID" value="JAT15318.1"/>
    <property type="molecule type" value="Transcribed_RNA"/>
</dbReference>
<dbReference type="InterPro" id="IPR001478">
    <property type="entry name" value="PDZ"/>
</dbReference>
<feature type="region of interest" description="Disordered" evidence="1">
    <location>
        <begin position="40"/>
        <end position="67"/>
    </location>
</feature>
<reference evidence="3" key="1">
    <citation type="submission" date="2015-11" db="EMBL/GenBank/DDBJ databases">
        <title>De novo transcriptome assembly of four potential Pierce s Disease insect vectors from Arizona vineyards.</title>
        <authorList>
            <person name="Tassone E.E."/>
        </authorList>
    </citation>
    <scope>NUCLEOTIDE SEQUENCE</scope>
</reference>
<dbReference type="CDD" id="cd06759">
    <property type="entry name" value="PDZ3_PDZD2-PDZ1_hPro-IL-16-like"/>
    <property type="match status" value="1"/>
</dbReference>
<evidence type="ECO:0000313" key="3">
    <source>
        <dbReference type="EMBL" id="JAT15318.1"/>
    </source>
</evidence>
<evidence type="ECO:0000256" key="1">
    <source>
        <dbReference type="SAM" id="MobiDB-lite"/>
    </source>
</evidence>
<feature type="compositionally biased region" description="Polar residues" evidence="1">
    <location>
        <begin position="338"/>
        <end position="347"/>
    </location>
</feature>
<dbReference type="PANTHER" id="PTHR19964">
    <property type="entry name" value="MULTIPLE PDZ DOMAIN PROTEIN"/>
    <property type="match status" value="1"/>
</dbReference>
<feature type="non-terminal residue" evidence="3">
    <location>
        <position position="1"/>
    </location>
</feature>
<organism evidence="3">
    <name type="scientific">Graphocephala atropunctata</name>
    <dbReference type="NCBI Taxonomy" id="36148"/>
    <lineage>
        <taxon>Eukaryota</taxon>
        <taxon>Metazoa</taxon>
        <taxon>Ecdysozoa</taxon>
        <taxon>Arthropoda</taxon>
        <taxon>Hexapoda</taxon>
        <taxon>Insecta</taxon>
        <taxon>Pterygota</taxon>
        <taxon>Neoptera</taxon>
        <taxon>Paraneoptera</taxon>
        <taxon>Hemiptera</taxon>
        <taxon>Auchenorrhyncha</taxon>
        <taxon>Membracoidea</taxon>
        <taxon>Cicadellidae</taxon>
        <taxon>Cicadellinae</taxon>
        <taxon>Cicadellini</taxon>
        <taxon>Graphocephala</taxon>
    </lineage>
</organism>
<protein>
    <recommendedName>
        <fullName evidence="2">PDZ domain-containing protein</fullName>
    </recommendedName>
</protein>
<sequence>RLCVCEQVSAVSQLRSRDLHQGLDAMRWFQKTTDSPRLLSLSPLRHEEDNSVTSPPDVTQQRRSRIDMPEVRWRRRSSEHDGQEMQLYNIRQQLVVKTRRTSLTKEVSSREKRNPLLERVKNTKLSCFRSAVIVGPGNVVPADTRSPPHDDCQRLIERPLTGPLARRMAASIDDLIDDDVFLKVEPPQRGSSSCSVIDRLVPLPAASTSASTATSVPVMSGSSSCLAAKLRAMSEKYLKCSTNRFLAKLYRTKPDSEVPRASPSSRKAKLRSFSYGALPGVEEFQKRHNPLYTEEEDDYLRRGADSEDCDSGILVNGSITSSLCGGRGASFRGDTPSHGRSVSQDQTPHLGVQDERSSGYTRGRSISPRPSSISEAPEPLGLTERQRGRQRSGSSPPPLPPATEQTGQRQFKLVRLCRAVPGEELGIYIAKTRLGREGTVGYVIAHIVPGGLANREGTLTINDEIVNVNGRRLRGLTMSGAREVLLSGPNEVDIVISRGSDPATPLTHRPTMLESSVDYENVLILPQERTNNKRSVFLNQLLVEEDSTPLRDIETAPMSEKVVRKRHYQKNSNSINNKLLRKAIASYSGSKVKSEIVSGDSSSEQFDIDTTANFCTLPRRPRSTMCSFHTFIYEKGPGKKSLGFTIVGGKDSPRGPLGIFIKSVLDNGQAAEDGRLREGDEVLAVNGHVCHDLTHANAVALFKSIRAGPVALHVCRRVRVKTDKAKSCTDLALTSTS</sequence>
<feature type="compositionally biased region" description="Polar residues" evidence="1">
    <location>
        <begin position="51"/>
        <end position="61"/>
    </location>
</feature>
<dbReference type="InterPro" id="IPR051342">
    <property type="entry name" value="PDZ_scaffold"/>
</dbReference>
<dbReference type="Gene3D" id="2.30.42.10">
    <property type="match status" value="2"/>
</dbReference>